<protein>
    <recommendedName>
        <fullName evidence="2">DUF5666 domain-containing protein</fullName>
    </recommendedName>
</protein>
<reference evidence="1" key="1">
    <citation type="journal article" date="2015" name="Nature">
        <title>Complex archaea that bridge the gap between prokaryotes and eukaryotes.</title>
        <authorList>
            <person name="Spang A."/>
            <person name="Saw J.H."/>
            <person name="Jorgensen S.L."/>
            <person name="Zaremba-Niedzwiedzka K."/>
            <person name="Martijn J."/>
            <person name="Lind A.E."/>
            <person name="van Eijk R."/>
            <person name="Schleper C."/>
            <person name="Guy L."/>
            <person name="Ettema T.J."/>
        </authorList>
    </citation>
    <scope>NUCLEOTIDE SEQUENCE</scope>
</reference>
<name>A0A0F9VBJ6_9ZZZZ</name>
<comment type="caution">
    <text evidence="1">The sequence shown here is derived from an EMBL/GenBank/DDBJ whole genome shotgun (WGS) entry which is preliminary data.</text>
</comment>
<evidence type="ECO:0000313" key="1">
    <source>
        <dbReference type="EMBL" id="KKO02536.1"/>
    </source>
</evidence>
<gene>
    <name evidence="1" type="ORF">LCGC14_0104910</name>
</gene>
<organism evidence="1">
    <name type="scientific">marine sediment metagenome</name>
    <dbReference type="NCBI Taxonomy" id="412755"/>
    <lineage>
        <taxon>unclassified sequences</taxon>
        <taxon>metagenomes</taxon>
        <taxon>ecological metagenomes</taxon>
    </lineage>
</organism>
<dbReference type="AlphaFoldDB" id="A0A0F9VBJ6"/>
<proteinExistence type="predicted"/>
<dbReference type="EMBL" id="LAZR01000030">
    <property type="protein sequence ID" value="KKO02536.1"/>
    <property type="molecule type" value="Genomic_DNA"/>
</dbReference>
<evidence type="ECO:0008006" key="2">
    <source>
        <dbReference type="Google" id="ProtNLM"/>
    </source>
</evidence>
<accession>A0A0F9VBJ6</accession>
<sequence length="84" mass="8867">MRLIALVTLGLTALSAPAFADETTGTILAYDRLANIIVLQDKSSWTLDAKTLVPSDLMAGDKVTLTFTSDGDNGAKPASKLTRN</sequence>